<sequence length="314" mass="36106">MSLSQLTMKHYKKHLNQKNLTILLIALALALLFHYTFNLTPLTKYKYSQAAEIVTKETKLYPSHWLLIPKKISEKTNVTVNGYQLGRVRGQKILFAEVTYQGNSYLVESKSLDIELTNPVNAYLQSLDFPKVQIKNKLIKTFPKRPYFGSQAKPKGIIIHDTGTEQSSIADEIYYMVKNYKKEGIFVHTFIDDQEILNIADNHFMAQGAGPKANPYFVQFEMPHVYSQEAFAKQLANAAYYTAKTLKENNLPLTLGQENGEGTLWTHEMISLYLGGTDHIDPTDYWSQSAYRFFGTTYSISDFLELVQMYYNRI</sequence>
<dbReference type="SMART" id="SM00644">
    <property type="entry name" value="Ami_2"/>
    <property type="match status" value="1"/>
</dbReference>
<dbReference type="InterPro" id="IPR002502">
    <property type="entry name" value="Amidase_domain"/>
</dbReference>
<dbReference type="InterPro" id="IPR036505">
    <property type="entry name" value="Amidase/PGRP_sf"/>
</dbReference>
<dbReference type="Pfam" id="PF01510">
    <property type="entry name" value="Amidase_2"/>
    <property type="match status" value="1"/>
</dbReference>
<evidence type="ECO:0000313" key="1">
    <source>
        <dbReference type="EMBL" id="MTD01732.1"/>
    </source>
</evidence>
<name>A0A6L6G8K9_STRUB</name>
<comment type="caution">
    <text evidence="1">The sequence shown here is derived from an EMBL/GenBank/DDBJ whole genome shotgun (WGS) entry which is preliminary data.</text>
</comment>
<dbReference type="Proteomes" id="UP000483839">
    <property type="component" value="Unassembled WGS sequence"/>
</dbReference>
<organism evidence="1 2">
    <name type="scientific">Streptococcus uberis</name>
    <dbReference type="NCBI Taxonomy" id="1349"/>
    <lineage>
        <taxon>Bacteria</taxon>
        <taxon>Bacillati</taxon>
        <taxon>Bacillota</taxon>
        <taxon>Bacilli</taxon>
        <taxon>Lactobacillales</taxon>
        <taxon>Streptococcaceae</taxon>
        <taxon>Streptococcus</taxon>
    </lineage>
</organism>
<gene>
    <name evidence="1" type="ORF">GKS16_05535</name>
</gene>
<dbReference type="EMBL" id="WLXI01000040">
    <property type="protein sequence ID" value="MTD01732.1"/>
    <property type="molecule type" value="Genomic_DNA"/>
</dbReference>
<dbReference type="Gene3D" id="3.40.80.10">
    <property type="entry name" value="Peptidoglycan recognition protein-like"/>
    <property type="match status" value="1"/>
</dbReference>
<dbReference type="GO" id="GO:0009253">
    <property type="term" value="P:peptidoglycan catabolic process"/>
    <property type="evidence" value="ECO:0007669"/>
    <property type="project" value="InterPro"/>
</dbReference>
<evidence type="ECO:0000313" key="2">
    <source>
        <dbReference type="Proteomes" id="UP000483839"/>
    </source>
</evidence>
<dbReference type="AlphaFoldDB" id="A0A6L6G8K9"/>
<dbReference type="GO" id="GO:0008745">
    <property type="term" value="F:N-acetylmuramoyl-L-alanine amidase activity"/>
    <property type="evidence" value="ECO:0007669"/>
    <property type="project" value="InterPro"/>
</dbReference>
<dbReference type="RefSeq" id="WP_154590661.1">
    <property type="nucleotide sequence ID" value="NZ_JADFBP010000009.1"/>
</dbReference>
<protein>
    <submittedName>
        <fullName evidence="1">N-acetylmuramoyl-L-alanine amidase</fullName>
    </submittedName>
</protein>
<reference evidence="1 2" key="1">
    <citation type="submission" date="2019-11" db="EMBL/GenBank/DDBJ databases">
        <title>Streptococcus uberis isolated from clinical mastitis cases on a southeastern Queensland dairy.</title>
        <authorList>
            <person name="Workentine M.L."/>
            <person name="Price R."/>
            <person name="Olchowy T."/>
        </authorList>
    </citation>
    <scope>NUCLEOTIDE SEQUENCE [LARGE SCALE GENOMIC DNA]</scope>
    <source>
        <strain evidence="1 2">OLC4459-A17</strain>
    </source>
</reference>
<proteinExistence type="predicted"/>
<dbReference type="SUPFAM" id="SSF55846">
    <property type="entry name" value="N-acetylmuramoyl-L-alanine amidase-like"/>
    <property type="match status" value="1"/>
</dbReference>
<dbReference type="CDD" id="cd06583">
    <property type="entry name" value="PGRP"/>
    <property type="match status" value="1"/>
</dbReference>
<accession>A0A6L6G8K9</accession>